<evidence type="ECO:0000256" key="1">
    <source>
        <dbReference type="SAM" id="MobiDB-lite"/>
    </source>
</evidence>
<gene>
    <name evidence="2" type="ORF">Pfl04_38510</name>
</gene>
<reference evidence="2" key="1">
    <citation type="submission" date="2021-01" db="EMBL/GenBank/DDBJ databases">
        <title>Whole genome shotgun sequence of Planosporangium flavigriseum NBRC 105377.</title>
        <authorList>
            <person name="Komaki H."/>
            <person name="Tamura T."/>
        </authorList>
    </citation>
    <scope>NUCLEOTIDE SEQUENCE</scope>
    <source>
        <strain evidence="2">NBRC 105377</strain>
    </source>
</reference>
<dbReference type="Proteomes" id="UP000653674">
    <property type="component" value="Unassembled WGS sequence"/>
</dbReference>
<dbReference type="EMBL" id="BONU01000031">
    <property type="protein sequence ID" value="GIG75447.1"/>
    <property type="molecule type" value="Genomic_DNA"/>
</dbReference>
<evidence type="ECO:0000313" key="3">
    <source>
        <dbReference type="Proteomes" id="UP000653674"/>
    </source>
</evidence>
<comment type="caution">
    <text evidence="2">The sequence shown here is derived from an EMBL/GenBank/DDBJ whole genome shotgun (WGS) entry which is preliminary data.</text>
</comment>
<dbReference type="AlphaFoldDB" id="A0A8J3LMG9"/>
<feature type="compositionally biased region" description="Basic and acidic residues" evidence="1">
    <location>
        <begin position="31"/>
        <end position="46"/>
    </location>
</feature>
<accession>A0A8J3LMG9</accession>
<protein>
    <submittedName>
        <fullName evidence="2">Uncharacterized protein</fullName>
    </submittedName>
</protein>
<evidence type="ECO:0000313" key="2">
    <source>
        <dbReference type="EMBL" id="GIG75447.1"/>
    </source>
</evidence>
<proteinExistence type="predicted"/>
<sequence>MHGQDCPGDALGVGGLIRFGGYGPPWPQPDEGDKGEYRRRNQHRETCSARPRGHLYPAVLSVDVTVDVTVRVTVSPAGIGSGVGVGVVAHVFSRRGCFSPALWVTRSDWATRLRDATGYWTERWTWLVWSPEGVPSPLV</sequence>
<feature type="region of interest" description="Disordered" evidence="1">
    <location>
        <begin position="24"/>
        <end position="46"/>
    </location>
</feature>
<name>A0A8J3LMG9_9ACTN</name>
<organism evidence="2 3">
    <name type="scientific">Planosporangium flavigriseum</name>
    <dbReference type="NCBI Taxonomy" id="373681"/>
    <lineage>
        <taxon>Bacteria</taxon>
        <taxon>Bacillati</taxon>
        <taxon>Actinomycetota</taxon>
        <taxon>Actinomycetes</taxon>
        <taxon>Micromonosporales</taxon>
        <taxon>Micromonosporaceae</taxon>
        <taxon>Planosporangium</taxon>
    </lineage>
</organism>
<keyword evidence="3" id="KW-1185">Reference proteome</keyword>